<evidence type="ECO:0000256" key="6">
    <source>
        <dbReference type="ARBA" id="ARBA00022974"/>
    </source>
</evidence>
<sequence>MSSNPEKDAHASSSRTERRETPAILHEAIPQTNTPNETTSAAVEPVGKGSKLFREKMGIDGGQYVYLSHDPNMKKEKSVQQELENKRLIYRGFYNCYVPVAIVRTPIQYSSTARKEFERECRILKELEVHENFIRYIEHDRDNDFEYIATELCLCSIADLLDTALKKEIPKKKDILEELDAKEILRQATRGLNYLHENNFVHRNIKPNNFLIKEINEKGDSSRRFVVKITDFRLTRKYDPHQQSTLSGSAASEGWEAPESKVVDANLSTQLDVFILGCFYHYVLTALPTNRNNVGEPRHPFGDTTDTRRTNINNEIHEVYKGKLDFVPNKENGDEVEVEKLIKSMLKFKENERPTLDEVLKNPYFNPSEFYKIYDHTKPGLCVIFNQQEFDNPKQNRLGSDVDREALKNTFKGLGFEIDKDHETYRARGLPDRDVPQSQLPIAAGSHQLRFCGSRSSGAGSSSQPTCCTEAMENRLNDASRQQYELVVRDASSSLSSTFTARAKKFDEFFRELLENSKRDFHDMFKRTYGILYEQNSEVFTDLFRDLEDYYARGKIDLEEAMDHFFTALYQRMFTVLNAQFRFDDKYLICVNTHMKELKPFGDVPKKLSVQVKRSFVATRTFTQALNVGRDVIAKMQSMEASGDCMRAVMRMSMCPVCQGLGEVKPCGHYCLNVFKGCLAYHADLGVEWDNYVDALMKVADRLLGPFNIELVVDPIDIKISDAIMNFQENGYEISQKVFKGCGQPRLGKRSATTSEINFESVKFDRAGSGGTGTGGANVRPTTAAGTSLDRLVRDIKQKVKASRGYWSKLPQTICAHEKLAPLAGSADGDCWNGSERARYSAALMADGVAAQAGNPEVTLDGSRPNTLVNDQIFTLRLITNKLENAYNGMDVEWDDSFSNGSGSGSGSGDGAGSMEEDDDEDRERAKHPSGGHNANSANRGGGASSVPGIDSNRQQPKSKPNPYDGIPRNNAGNSEDEDEEEDDDIEFTQGGMAPKPENKIPTASSAPPADSTQQSLSPNKALTSYLVPIVVMWLGNMF</sequence>
<dbReference type="GO" id="GO:0006508">
    <property type="term" value="P:proteolysis"/>
    <property type="evidence" value="ECO:0007669"/>
    <property type="project" value="InterPro"/>
</dbReference>
<feature type="region of interest" description="Disordered" evidence="13">
    <location>
        <begin position="1"/>
        <end position="45"/>
    </location>
</feature>
<keyword evidence="17" id="KW-1185">Reference proteome</keyword>
<dbReference type="PRINTS" id="PR00376">
    <property type="entry name" value="IL1BCENZYME"/>
</dbReference>
<dbReference type="InterPro" id="IPR001309">
    <property type="entry name" value="Pept_C14_p20"/>
</dbReference>
<dbReference type="GO" id="GO:0098552">
    <property type="term" value="C:side of membrane"/>
    <property type="evidence" value="ECO:0007669"/>
    <property type="project" value="UniProtKB-KW"/>
</dbReference>
<dbReference type="EMBL" id="WJBH02000001">
    <property type="protein sequence ID" value="KAI9564772.1"/>
    <property type="molecule type" value="Genomic_DNA"/>
</dbReference>
<dbReference type="GO" id="GO:0016477">
    <property type="term" value="P:cell migration"/>
    <property type="evidence" value="ECO:0007669"/>
    <property type="project" value="TreeGrafter"/>
</dbReference>
<dbReference type="PROSITE" id="PS50011">
    <property type="entry name" value="PROTEIN_KINASE_DOM"/>
    <property type="match status" value="1"/>
</dbReference>
<dbReference type="Gene3D" id="3.30.200.20">
    <property type="entry name" value="Phosphorylase Kinase, domain 1"/>
    <property type="match status" value="1"/>
</dbReference>
<keyword evidence="7 12" id="KW-0472">Membrane</keyword>
<organism evidence="16 17">
    <name type="scientific">Daphnia sinensis</name>
    <dbReference type="NCBI Taxonomy" id="1820382"/>
    <lineage>
        <taxon>Eukaryota</taxon>
        <taxon>Metazoa</taxon>
        <taxon>Ecdysozoa</taxon>
        <taxon>Arthropoda</taxon>
        <taxon>Crustacea</taxon>
        <taxon>Branchiopoda</taxon>
        <taxon>Diplostraca</taxon>
        <taxon>Cladocera</taxon>
        <taxon>Anomopoda</taxon>
        <taxon>Daphniidae</taxon>
        <taxon>Daphnia</taxon>
        <taxon>Daphnia similis group</taxon>
    </lineage>
</organism>
<feature type="compositionally biased region" description="Polar residues" evidence="13">
    <location>
        <begin position="30"/>
        <end position="41"/>
    </location>
</feature>
<comment type="subcellular location">
    <subcellularLocation>
        <location evidence="1 12">Cell membrane</location>
        <topology evidence="1 12">Lipid-anchor</topology>
        <topology evidence="1 12">GPI-anchor</topology>
    </subcellularLocation>
</comment>
<dbReference type="Pfam" id="PF01153">
    <property type="entry name" value="Glypican"/>
    <property type="match status" value="1"/>
</dbReference>
<dbReference type="GO" id="GO:0009986">
    <property type="term" value="C:cell surface"/>
    <property type="evidence" value="ECO:0007669"/>
    <property type="project" value="TreeGrafter"/>
</dbReference>
<dbReference type="InterPro" id="IPR001863">
    <property type="entry name" value="Glypican"/>
</dbReference>
<dbReference type="Proteomes" id="UP000820818">
    <property type="component" value="Linkage Group LG1"/>
</dbReference>
<dbReference type="PANTHER" id="PTHR10822">
    <property type="entry name" value="GLYPICAN"/>
    <property type="match status" value="1"/>
</dbReference>
<dbReference type="Pfam" id="PF00069">
    <property type="entry name" value="Pkinase"/>
    <property type="match status" value="1"/>
</dbReference>
<dbReference type="AlphaFoldDB" id="A0AAD5L4E9"/>
<proteinExistence type="inferred from homology"/>
<evidence type="ECO:0000256" key="3">
    <source>
        <dbReference type="ARBA" id="ARBA00022475"/>
    </source>
</evidence>
<comment type="function">
    <text evidence="12">Cell surface proteoglycan.</text>
</comment>
<feature type="domain" description="Protein kinase" evidence="14">
    <location>
        <begin position="51"/>
        <end position="365"/>
    </location>
</feature>
<dbReference type="InterPro" id="IPR019803">
    <property type="entry name" value="Glypican_CS"/>
</dbReference>
<evidence type="ECO:0000313" key="17">
    <source>
        <dbReference type="Proteomes" id="UP000820818"/>
    </source>
</evidence>
<feature type="compositionally biased region" description="Acidic residues" evidence="13">
    <location>
        <begin position="975"/>
        <end position="987"/>
    </location>
</feature>
<dbReference type="PANTHER" id="PTHR10822:SF30">
    <property type="entry name" value="DALLY-LIKE, ISOFORM A"/>
    <property type="match status" value="1"/>
</dbReference>
<evidence type="ECO:0000256" key="8">
    <source>
        <dbReference type="ARBA" id="ARBA00023180"/>
    </source>
</evidence>
<feature type="compositionally biased region" description="Gly residues" evidence="13">
    <location>
        <begin position="902"/>
        <end position="912"/>
    </location>
</feature>
<keyword evidence="8" id="KW-0325">Glycoprotein</keyword>
<dbReference type="GO" id="GO:0004197">
    <property type="term" value="F:cysteine-type endopeptidase activity"/>
    <property type="evidence" value="ECO:0007669"/>
    <property type="project" value="InterPro"/>
</dbReference>
<dbReference type="InterPro" id="IPR011009">
    <property type="entry name" value="Kinase-like_dom_sf"/>
</dbReference>
<dbReference type="Gene3D" id="3.40.50.1460">
    <property type="match status" value="1"/>
</dbReference>
<evidence type="ECO:0000256" key="4">
    <source>
        <dbReference type="ARBA" id="ARBA00022622"/>
    </source>
</evidence>
<evidence type="ECO:0000256" key="10">
    <source>
        <dbReference type="ARBA" id="ARBA00023288"/>
    </source>
</evidence>
<feature type="domain" description="Caspase family p20" evidence="15">
    <location>
        <begin position="378"/>
        <end position="418"/>
    </location>
</feature>
<evidence type="ECO:0000313" key="16">
    <source>
        <dbReference type="EMBL" id="KAI9564772.1"/>
    </source>
</evidence>
<reference evidence="16 17" key="1">
    <citation type="submission" date="2022-05" db="EMBL/GenBank/DDBJ databases">
        <title>A multi-omics perspective on studying reproductive biology in Daphnia sinensis.</title>
        <authorList>
            <person name="Jia J."/>
        </authorList>
    </citation>
    <scope>NUCLEOTIDE SEQUENCE [LARGE SCALE GENOMIC DNA]</scope>
    <source>
        <strain evidence="16 17">WSL</strain>
    </source>
</reference>
<name>A0AAD5L4E9_9CRUS</name>
<keyword evidence="9 12" id="KW-0357">Heparan sulfate</keyword>
<keyword evidence="3" id="KW-1003">Cell membrane</keyword>
<dbReference type="GO" id="GO:1905475">
    <property type="term" value="P:regulation of protein localization to membrane"/>
    <property type="evidence" value="ECO:0007669"/>
    <property type="project" value="TreeGrafter"/>
</dbReference>
<dbReference type="PROSITE" id="PS50208">
    <property type="entry name" value="CASPASE_P20"/>
    <property type="match status" value="1"/>
</dbReference>
<evidence type="ECO:0000256" key="5">
    <source>
        <dbReference type="ARBA" id="ARBA00022729"/>
    </source>
</evidence>
<dbReference type="GO" id="GO:0005576">
    <property type="term" value="C:extracellular region"/>
    <property type="evidence" value="ECO:0007669"/>
    <property type="project" value="TreeGrafter"/>
</dbReference>
<evidence type="ECO:0000259" key="14">
    <source>
        <dbReference type="PROSITE" id="PS50011"/>
    </source>
</evidence>
<protein>
    <recommendedName>
        <fullName evidence="18">Protein kinase domain-containing protein</fullName>
    </recommendedName>
</protein>
<comment type="caution">
    <text evidence="16">The sequence shown here is derived from an EMBL/GenBank/DDBJ whole genome shotgun (WGS) entry which is preliminary data.</text>
</comment>
<keyword evidence="6 12" id="KW-0654">Proteoglycan</keyword>
<keyword evidence="4 12" id="KW-0336">GPI-anchor</keyword>
<dbReference type="GO" id="GO:0045202">
    <property type="term" value="C:synapse"/>
    <property type="evidence" value="ECO:0007669"/>
    <property type="project" value="TreeGrafter"/>
</dbReference>
<dbReference type="InterPro" id="IPR000719">
    <property type="entry name" value="Prot_kinase_dom"/>
</dbReference>
<evidence type="ECO:0000256" key="1">
    <source>
        <dbReference type="ARBA" id="ARBA00004609"/>
    </source>
</evidence>
<dbReference type="Gene3D" id="1.10.510.10">
    <property type="entry name" value="Transferase(Phosphotransferase) domain 1"/>
    <property type="match status" value="1"/>
</dbReference>
<evidence type="ECO:0000256" key="2">
    <source>
        <dbReference type="ARBA" id="ARBA00010260"/>
    </source>
</evidence>
<evidence type="ECO:0000256" key="11">
    <source>
        <dbReference type="RuleBase" id="RU003518"/>
    </source>
</evidence>
<evidence type="ECO:0008006" key="18">
    <source>
        <dbReference type="Google" id="ProtNLM"/>
    </source>
</evidence>
<dbReference type="GO" id="GO:0005524">
    <property type="term" value="F:ATP binding"/>
    <property type="evidence" value="ECO:0007669"/>
    <property type="project" value="InterPro"/>
</dbReference>
<evidence type="ECO:0000256" key="9">
    <source>
        <dbReference type="ARBA" id="ARBA00023207"/>
    </source>
</evidence>
<feature type="region of interest" description="Disordered" evidence="13">
    <location>
        <begin position="897"/>
        <end position="1023"/>
    </location>
</feature>
<gene>
    <name evidence="16" type="ORF">GHT06_008513</name>
</gene>
<evidence type="ECO:0000256" key="7">
    <source>
        <dbReference type="ARBA" id="ARBA00023136"/>
    </source>
</evidence>
<dbReference type="InterPro" id="IPR015917">
    <property type="entry name" value="Pept_C14A"/>
</dbReference>
<evidence type="ECO:0000259" key="15">
    <source>
        <dbReference type="PROSITE" id="PS50208"/>
    </source>
</evidence>
<accession>A0AAD5L4E9</accession>
<dbReference type="InterPro" id="IPR011600">
    <property type="entry name" value="Pept_C14_caspase"/>
</dbReference>
<comment type="similarity">
    <text evidence="2 11">Belongs to the glypican family.</text>
</comment>
<keyword evidence="5" id="KW-0732">Signal</keyword>
<dbReference type="PROSITE" id="PS01207">
    <property type="entry name" value="GLYPICAN"/>
    <property type="match status" value="1"/>
</dbReference>
<feature type="compositionally biased region" description="Basic and acidic residues" evidence="13">
    <location>
        <begin position="1"/>
        <end position="21"/>
    </location>
</feature>
<dbReference type="SUPFAM" id="SSF56112">
    <property type="entry name" value="Protein kinase-like (PK-like)"/>
    <property type="match status" value="1"/>
</dbReference>
<evidence type="ECO:0000256" key="13">
    <source>
        <dbReference type="SAM" id="MobiDB-lite"/>
    </source>
</evidence>
<dbReference type="GO" id="GO:0005886">
    <property type="term" value="C:plasma membrane"/>
    <property type="evidence" value="ECO:0007669"/>
    <property type="project" value="UniProtKB-SubCell"/>
</dbReference>
<feature type="compositionally biased region" description="Polar residues" evidence="13">
    <location>
        <begin position="1002"/>
        <end position="1023"/>
    </location>
</feature>
<evidence type="ECO:0000256" key="12">
    <source>
        <dbReference type="RuleBase" id="RU003519"/>
    </source>
</evidence>
<dbReference type="GO" id="GO:0004672">
    <property type="term" value="F:protein kinase activity"/>
    <property type="evidence" value="ECO:0007669"/>
    <property type="project" value="InterPro"/>
</dbReference>
<dbReference type="GO" id="GO:0009966">
    <property type="term" value="P:regulation of signal transduction"/>
    <property type="evidence" value="ECO:0007669"/>
    <property type="project" value="InterPro"/>
</dbReference>
<dbReference type="Pfam" id="PF00656">
    <property type="entry name" value="Peptidase_C14"/>
    <property type="match status" value="1"/>
</dbReference>
<keyword evidence="10 12" id="KW-0449">Lipoprotein</keyword>